<gene>
    <name evidence="2" type="ORF">ZHAS_00003746</name>
</gene>
<dbReference type="Proteomes" id="UP000030765">
    <property type="component" value="Unassembled WGS sequence"/>
</dbReference>
<evidence type="ECO:0000256" key="1">
    <source>
        <dbReference type="SAM" id="MobiDB-lite"/>
    </source>
</evidence>
<reference evidence="3" key="2">
    <citation type="submission" date="2020-05" db="UniProtKB">
        <authorList>
            <consortium name="EnsemblMetazoa"/>
        </authorList>
    </citation>
    <scope>IDENTIFICATION</scope>
</reference>
<dbReference type="VEuPathDB" id="VectorBase:ASIS002859"/>
<evidence type="ECO:0000313" key="2">
    <source>
        <dbReference type="EMBL" id="KFB36557.1"/>
    </source>
</evidence>
<proteinExistence type="predicted"/>
<evidence type="ECO:0000313" key="3">
    <source>
        <dbReference type="EnsemblMetazoa" id="ASIC003746-PA"/>
    </source>
</evidence>
<protein>
    <submittedName>
        <fullName evidence="2">AGAP007686-PA-like protein</fullName>
    </submittedName>
</protein>
<feature type="region of interest" description="Disordered" evidence="1">
    <location>
        <begin position="39"/>
        <end position="92"/>
    </location>
</feature>
<evidence type="ECO:0000313" key="4">
    <source>
        <dbReference type="Proteomes" id="UP000030765"/>
    </source>
</evidence>
<organism evidence="3 4">
    <name type="scientific">Anopheles sinensis</name>
    <name type="common">Mosquito</name>
    <dbReference type="NCBI Taxonomy" id="74873"/>
    <lineage>
        <taxon>Eukaryota</taxon>
        <taxon>Metazoa</taxon>
        <taxon>Ecdysozoa</taxon>
        <taxon>Arthropoda</taxon>
        <taxon>Hexapoda</taxon>
        <taxon>Insecta</taxon>
        <taxon>Pterygota</taxon>
        <taxon>Neoptera</taxon>
        <taxon>Endopterygota</taxon>
        <taxon>Diptera</taxon>
        <taxon>Nematocera</taxon>
        <taxon>Culicoidea</taxon>
        <taxon>Culicidae</taxon>
        <taxon>Anophelinae</taxon>
        <taxon>Anopheles</taxon>
    </lineage>
</organism>
<dbReference type="EMBL" id="KE524785">
    <property type="protein sequence ID" value="KFB36557.1"/>
    <property type="molecule type" value="Genomic_DNA"/>
</dbReference>
<reference evidence="2 4" key="1">
    <citation type="journal article" date="2014" name="BMC Genomics">
        <title>Genome sequence of Anopheles sinensis provides insight into genetics basis of mosquito competence for malaria parasites.</title>
        <authorList>
            <person name="Zhou D."/>
            <person name="Zhang D."/>
            <person name="Ding G."/>
            <person name="Shi L."/>
            <person name="Hou Q."/>
            <person name="Ye Y."/>
            <person name="Xu Y."/>
            <person name="Zhou H."/>
            <person name="Xiong C."/>
            <person name="Li S."/>
            <person name="Yu J."/>
            <person name="Hong S."/>
            <person name="Yu X."/>
            <person name="Zou P."/>
            <person name="Chen C."/>
            <person name="Chang X."/>
            <person name="Wang W."/>
            <person name="Lv Y."/>
            <person name="Sun Y."/>
            <person name="Ma L."/>
            <person name="Shen B."/>
            <person name="Zhu C."/>
        </authorList>
    </citation>
    <scope>NUCLEOTIDE SEQUENCE [LARGE SCALE GENOMIC DNA]</scope>
</reference>
<dbReference type="EMBL" id="ATLV01012360">
    <property type="status" value="NOT_ANNOTATED_CDS"/>
    <property type="molecule type" value="Genomic_DNA"/>
</dbReference>
<dbReference type="VEuPathDB" id="VectorBase:ASIC003746"/>
<accession>A0A084VF13</accession>
<sequence length="92" mass="10354">MQKRSKHEYSMAAPNVQMVQYSPDDIQSTIKLKSIRDAPFDDNLSISPTDSFYREGSPHIGNMYMRPKPPPYKLTGNSKSPAPVQRNGGIEI</sequence>
<dbReference type="EnsemblMetazoa" id="ASIC003746-RA">
    <property type="protein sequence ID" value="ASIC003746-PA"/>
    <property type="gene ID" value="ASIC003746"/>
</dbReference>
<dbReference type="STRING" id="74873.A0A084VF13"/>
<keyword evidence="4" id="KW-1185">Reference proteome</keyword>
<dbReference type="AlphaFoldDB" id="A0A084VF13"/>
<name>A0A084VF13_ANOSI</name>